<evidence type="ECO:0000256" key="7">
    <source>
        <dbReference type="PROSITE-ProRule" id="PRU01393"/>
    </source>
</evidence>
<feature type="site" description="Transition state stabilizer" evidence="7">
    <location>
        <position position="187"/>
    </location>
</feature>
<keyword evidence="3 7" id="KW-0645">Protease</keyword>
<dbReference type="PANTHER" id="PTHR10589:SF29">
    <property type="entry name" value="UBIQUITIN CARBOXYL-TERMINAL HYDROLASE"/>
    <property type="match status" value="1"/>
</dbReference>
<dbReference type="OrthoDB" id="1924260at2759"/>
<sequence length="519" mass="58316">MGPKKASTNGSTAGNPAKIDTSSPKDGEVIQNHFEAPPNPTESEFHEGPQDGTTTGKTVPGQAPEYREAPEMSLRARKRSSSESSSEESASKKSKLEEDDYIVPAPVITKENWQGYCEIESDPAYFSVILREIGIRGVDVQELHFLDPAHLMTLPPIHGLVLLFRAREFDEANQEDTCPDHIWFANQMPGQNSCATLTMIHTLLNVNDPDVDIGEHMRQFKNFTQDMTPPQRGHTFASWNFVKKIHNSFAKKMDMLENDKYIAGKAAQAEKRKAAGAKKAAAPKATSRSRTARRNSNDSNESDASVEEFEANTHHYIAFVPVEGQVWKLDGMDKQPTLMSEYDEEQGEMWFDGISERINALIATGDNDYGIFAITQSPLIPLRDKLIEADNTIKHVDAHLTEINIDWKEFLDEDDREPPSPSFMGSFSEEQRAANAVPGSIKAAIDGENLPALLERHCDLVSAMRDLVMEYMEKEQEVAVQNERAQDRRWDYGPAIHLWMNMLARNGYLEENLNNFIES</sequence>
<organism evidence="10 11">
    <name type="scientific">Bimuria novae-zelandiae CBS 107.79</name>
    <dbReference type="NCBI Taxonomy" id="1447943"/>
    <lineage>
        <taxon>Eukaryota</taxon>
        <taxon>Fungi</taxon>
        <taxon>Dikarya</taxon>
        <taxon>Ascomycota</taxon>
        <taxon>Pezizomycotina</taxon>
        <taxon>Dothideomycetes</taxon>
        <taxon>Pleosporomycetidae</taxon>
        <taxon>Pleosporales</taxon>
        <taxon>Massarineae</taxon>
        <taxon>Didymosphaeriaceae</taxon>
        <taxon>Bimuria</taxon>
    </lineage>
</organism>
<dbReference type="PANTHER" id="PTHR10589">
    <property type="entry name" value="UBIQUITIN CARBOXYL-TERMINAL HYDROLASE"/>
    <property type="match status" value="1"/>
</dbReference>
<evidence type="ECO:0000256" key="3">
    <source>
        <dbReference type="ARBA" id="ARBA00022670"/>
    </source>
</evidence>
<protein>
    <recommendedName>
        <fullName evidence="2 7">ubiquitinyl hydrolase 1</fullName>
        <ecNumber evidence="2 7">3.4.19.12</ecNumber>
    </recommendedName>
</protein>
<feature type="domain" description="UCH catalytic" evidence="9">
    <location>
        <begin position="115"/>
        <end position="376"/>
    </location>
</feature>
<dbReference type="Pfam" id="PF01088">
    <property type="entry name" value="Peptidase_C12"/>
    <property type="match status" value="1"/>
</dbReference>
<dbReference type="GO" id="GO:0006511">
    <property type="term" value="P:ubiquitin-dependent protein catabolic process"/>
    <property type="evidence" value="ECO:0007669"/>
    <property type="project" value="UniProtKB-UniRule"/>
</dbReference>
<evidence type="ECO:0000259" key="9">
    <source>
        <dbReference type="PROSITE" id="PS52048"/>
    </source>
</evidence>
<dbReference type="Proteomes" id="UP000800036">
    <property type="component" value="Unassembled WGS sequence"/>
</dbReference>
<dbReference type="InterPro" id="IPR036959">
    <property type="entry name" value="Peptidase_C12_UCH_sf"/>
</dbReference>
<dbReference type="Gene3D" id="3.40.532.10">
    <property type="entry name" value="Peptidase C12, ubiquitin carboxyl-terminal hydrolase"/>
    <property type="match status" value="1"/>
</dbReference>
<gene>
    <name evidence="10" type="ORF">BU23DRAFT_559947</name>
</gene>
<evidence type="ECO:0000256" key="2">
    <source>
        <dbReference type="ARBA" id="ARBA00012759"/>
    </source>
</evidence>
<keyword evidence="5 7" id="KW-0378">Hydrolase</keyword>
<keyword evidence="4 7" id="KW-0833">Ubl conjugation pathway</keyword>
<dbReference type="AlphaFoldDB" id="A0A6A5USN6"/>
<evidence type="ECO:0000313" key="10">
    <source>
        <dbReference type="EMBL" id="KAF1966802.1"/>
    </source>
</evidence>
<dbReference type="GO" id="GO:0004843">
    <property type="term" value="F:cysteine-type deubiquitinase activity"/>
    <property type="evidence" value="ECO:0007669"/>
    <property type="project" value="UniProtKB-UniRule"/>
</dbReference>
<name>A0A6A5USN6_9PLEO</name>
<feature type="site" description="Important for enzyme activity" evidence="7">
    <location>
        <position position="330"/>
    </location>
</feature>
<evidence type="ECO:0000256" key="6">
    <source>
        <dbReference type="ARBA" id="ARBA00022807"/>
    </source>
</evidence>
<evidence type="ECO:0000256" key="5">
    <source>
        <dbReference type="ARBA" id="ARBA00022801"/>
    </source>
</evidence>
<feature type="active site" description="Nucleophile" evidence="7">
    <location>
        <position position="194"/>
    </location>
</feature>
<dbReference type="EC" id="3.4.19.12" evidence="2 7"/>
<evidence type="ECO:0000313" key="11">
    <source>
        <dbReference type="Proteomes" id="UP000800036"/>
    </source>
</evidence>
<dbReference type="GO" id="GO:0016579">
    <property type="term" value="P:protein deubiquitination"/>
    <property type="evidence" value="ECO:0007669"/>
    <property type="project" value="TreeGrafter"/>
</dbReference>
<evidence type="ECO:0000256" key="8">
    <source>
        <dbReference type="SAM" id="MobiDB-lite"/>
    </source>
</evidence>
<feature type="active site" description="Proton donor" evidence="7">
    <location>
        <position position="315"/>
    </location>
</feature>
<feature type="compositionally biased region" description="Polar residues" evidence="8">
    <location>
        <begin position="1"/>
        <end position="22"/>
    </location>
</feature>
<dbReference type="PROSITE" id="PS52048">
    <property type="entry name" value="UCH_DOMAIN"/>
    <property type="match status" value="1"/>
</dbReference>
<dbReference type="SUPFAM" id="SSF54001">
    <property type="entry name" value="Cysteine proteinases"/>
    <property type="match status" value="1"/>
</dbReference>
<keyword evidence="11" id="KW-1185">Reference proteome</keyword>
<comment type="catalytic activity">
    <reaction evidence="1 7">
        <text>Thiol-dependent hydrolysis of ester, thioester, amide, peptide and isopeptide bonds formed by the C-terminal Gly of ubiquitin (a 76-residue protein attached to proteins as an intracellular targeting signal).</text>
        <dbReference type="EC" id="3.4.19.12"/>
    </reaction>
</comment>
<feature type="region of interest" description="Disordered" evidence="8">
    <location>
        <begin position="273"/>
        <end position="307"/>
    </location>
</feature>
<keyword evidence="6 7" id="KW-0788">Thiol protease</keyword>
<reference evidence="10" key="1">
    <citation type="journal article" date="2020" name="Stud. Mycol.">
        <title>101 Dothideomycetes genomes: a test case for predicting lifestyles and emergence of pathogens.</title>
        <authorList>
            <person name="Haridas S."/>
            <person name="Albert R."/>
            <person name="Binder M."/>
            <person name="Bloem J."/>
            <person name="Labutti K."/>
            <person name="Salamov A."/>
            <person name="Andreopoulos B."/>
            <person name="Baker S."/>
            <person name="Barry K."/>
            <person name="Bills G."/>
            <person name="Bluhm B."/>
            <person name="Cannon C."/>
            <person name="Castanera R."/>
            <person name="Culley D."/>
            <person name="Daum C."/>
            <person name="Ezra D."/>
            <person name="Gonzalez J."/>
            <person name="Henrissat B."/>
            <person name="Kuo A."/>
            <person name="Liang C."/>
            <person name="Lipzen A."/>
            <person name="Lutzoni F."/>
            <person name="Magnuson J."/>
            <person name="Mondo S."/>
            <person name="Nolan M."/>
            <person name="Ohm R."/>
            <person name="Pangilinan J."/>
            <person name="Park H.-J."/>
            <person name="Ramirez L."/>
            <person name="Alfaro M."/>
            <person name="Sun H."/>
            <person name="Tritt A."/>
            <person name="Yoshinaga Y."/>
            <person name="Zwiers L.-H."/>
            <person name="Turgeon B."/>
            <person name="Goodwin S."/>
            <person name="Spatafora J."/>
            <person name="Crous P."/>
            <person name="Grigoriev I."/>
        </authorList>
    </citation>
    <scope>NUCLEOTIDE SEQUENCE</scope>
    <source>
        <strain evidence="10">CBS 107.79</strain>
    </source>
</reference>
<feature type="region of interest" description="Disordered" evidence="8">
    <location>
        <begin position="1"/>
        <end position="97"/>
    </location>
</feature>
<dbReference type="GO" id="GO:0005737">
    <property type="term" value="C:cytoplasm"/>
    <property type="evidence" value="ECO:0007669"/>
    <property type="project" value="TreeGrafter"/>
</dbReference>
<comment type="similarity">
    <text evidence="7">Belongs to the peptidase C12 family.</text>
</comment>
<dbReference type="InterPro" id="IPR038765">
    <property type="entry name" value="Papain-like_cys_pep_sf"/>
</dbReference>
<accession>A0A6A5USN6</accession>
<proteinExistence type="inferred from homology"/>
<evidence type="ECO:0000256" key="4">
    <source>
        <dbReference type="ARBA" id="ARBA00022786"/>
    </source>
</evidence>
<dbReference type="EMBL" id="ML976741">
    <property type="protein sequence ID" value="KAF1966802.1"/>
    <property type="molecule type" value="Genomic_DNA"/>
</dbReference>
<feature type="compositionally biased region" description="Low complexity" evidence="8">
    <location>
        <begin position="277"/>
        <end position="289"/>
    </location>
</feature>
<evidence type="ECO:0000256" key="1">
    <source>
        <dbReference type="ARBA" id="ARBA00000707"/>
    </source>
</evidence>
<dbReference type="InterPro" id="IPR001578">
    <property type="entry name" value="Peptidase_C12_UCH"/>
</dbReference>